<dbReference type="Gene3D" id="1.10.357.10">
    <property type="entry name" value="Tetracycline Repressor, domain 2"/>
    <property type="match status" value="1"/>
</dbReference>
<dbReference type="PRINTS" id="PR00455">
    <property type="entry name" value="HTHTETR"/>
</dbReference>
<evidence type="ECO:0000256" key="2">
    <source>
        <dbReference type="ARBA" id="ARBA00023125"/>
    </source>
</evidence>
<dbReference type="PANTHER" id="PTHR30055:SF238">
    <property type="entry name" value="MYCOFACTOCIN BIOSYNTHESIS TRANSCRIPTIONAL REGULATOR MFTR-RELATED"/>
    <property type="match status" value="1"/>
</dbReference>
<sequence>MTTEPPPGLRERKKLDTRRALSDAALELMFERGLDHVLREDIAARAGVSVRTFTNYFANKYEALAYRQIDRIRRGIDLLRARPAGEPLWTAITEAMLEPLRVDGLDADPPPRDRLAEVRKLVASPEAQAALTRTSSDALTEAVAERTGTDPGTLYPRLVAEAVLGALVAAIEVYPRCAPPASITALTRQALELVAAGLPEPN</sequence>
<dbReference type="Pfam" id="PF00440">
    <property type="entry name" value="TetR_N"/>
    <property type="match status" value="1"/>
</dbReference>
<dbReference type="InterPro" id="IPR009057">
    <property type="entry name" value="Homeodomain-like_sf"/>
</dbReference>
<gene>
    <name evidence="6" type="primary">mftR_4</name>
    <name evidence="6" type="ORF">B7C42_04818</name>
</gene>
<dbReference type="RefSeq" id="WP_039778368.1">
    <property type="nucleotide sequence ID" value="NZ_JAAXOR010000001.1"/>
</dbReference>
<reference evidence="6 7" key="1">
    <citation type="submission" date="2017-07" db="EMBL/GenBank/DDBJ databases">
        <title>First draft Genome Sequence of Nocardia cerradoensis isolated from human infection.</title>
        <authorList>
            <person name="Carrasco G."/>
        </authorList>
    </citation>
    <scope>NUCLEOTIDE SEQUENCE [LARGE SCALE GENOMIC DNA]</scope>
    <source>
        <strain evidence="6 7">CNM20130759</strain>
    </source>
</reference>
<keyword evidence="7" id="KW-1185">Reference proteome</keyword>
<dbReference type="Pfam" id="PF17754">
    <property type="entry name" value="TetR_C_14"/>
    <property type="match status" value="1"/>
</dbReference>
<keyword evidence="3" id="KW-0804">Transcription</keyword>
<dbReference type="AlphaFoldDB" id="A0A231H271"/>
<dbReference type="InterPro" id="IPR050109">
    <property type="entry name" value="HTH-type_TetR-like_transc_reg"/>
</dbReference>
<dbReference type="GO" id="GO:0003700">
    <property type="term" value="F:DNA-binding transcription factor activity"/>
    <property type="evidence" value="ECO:0007669"/>
    <property type="project" value="TreeGrafter"/>
</dbReference>
<name>A0A231H271_9NOCA</name>
<dbReference type="Gene3D" id="1.10.10.60">
    <property type="entry name" value="Homeodomain-like"/>
    <property type="match status" value="1"/>
</dbReference>
<accession>A0A231H271</accession>
<evidence type="ECO:0000259" key="5">
    <source>
        <dbReference type="PROSITE" id="PS50977"/>
    </source>
</evidence>
<evidence type="ECO:0000313" key="6">
    <source>
        <dbReference type="EMBL" id="OXR42932.1"/>
    </source>
</evidence>
<dbReference type="Proteomes" id="UP000215506">
    <property type="component" value="Unassembled WGS sequence"/>
</dbReference>
<organism evidence="6 7">
    <name type="scientific">Nocardia cerradoensis</name>
    <dbReference type="NCBI Taxonomy" id="85688"/>
    <lineage>
        <taxon>Bacteria</taxon>
        <taxon>Bacillati</taxon>
        <taxon>Actinomycetota</taxon>
        <taxon>Actinomycetes</taxon>
        <taxon>Mycobacteriales</taxon>
        <taxon>Nocardiaceae</taxon>
        <taxon>Nocardia</taxon>
    </lineage>
</organism>
<dbReference type="InterPro" id="IPR041347">
    <property type="entry name" value="MftR_C"/>
</dbReference>
<comment type="caution">
    <text evidence="6">The sequence shown here is derived from an EMBL/GenBank/DDBJ whole genome shotgun (WGS) entry which is preliminary data.</text>
</comment>
<proteinExistence type="predicted"/>
<dbReference type="InterPro" id="IPR001647">
    <property type="entry name" value="HTH_TetR"/>
</dbReference>
<keyword evidence="2 4" id="KW-0238">DNA-binding</keyword>
<feature type="DNA-binding region" description="H-T-H motif" evidence="4">
    <location>
        <begin position="38"/>
        <end position="57"/>
    </location>
</feature>
<dbReference type="EMBL" id="NGAF01000011">
    <property type="protein sequence ID" value="OXR42932.1"/>
    <property type="molecule type" value="Genomic_DNA"/>
</dbReference>
<dbReference type="SUPFAM" id="SSF46689">
    <property type="entry name" value="Homeodomain-like"/>
    <property type="match status" value="1"/>
</dbReference>
<evidence type="ECO:0000256" key="1">
    <source>
        <dbReference type="ARBA" id="ARBA00023015"/>
    </source>
</evidence>
<feature type="domain" description="HTH tetR-type" evidence="5">
    <location>
        <begin position="15"/>
        <end position="75"/>
    </location>
</feature>
<protein>
    <submittedName>
        <fullName evidence="6">Putative mycofactocin biosynthesis transcriptional regulator MftR</fullName>
    </submittedName>
</protein>
<dbReference type="GO" id="GO:0000976">
    <property type="term" value="F:transcription cis-regulatory region binding"/>
    <property type="evidence" value="ECO:0007669"/>
    <property type="project" value="TreeGrafter"/>
</dbReference>
<evidence type="ECO:0000256" key="4">
    <source>
        <dbReference type="PROSITE-ProRule" id="PRU00335"/>
    </source>
</evidence>
<evidence type="ECO:0000313" key="7">
    <source>
        <dbReference type="Proteomes" id="UP000215506"/>
    </source>
</evidence>
<dbReference type="PROSITE" id="PS50977">
    <property type="entry name" value="HTH_TETR_2"/>
    <property type="match status" value="1"/>
</dbReference>
<keyword evidence="1" id="KW-0805">Transcription regulation</keyword>
<dbReference type="PANTHER" id="PTHR30055">
    <property type="entry name" value="HTH-TYPE TRANSCRIPTIONAL REGULATOR RUTR"/>
    <property type="match status" value="1"/>
</dbReference>
<evidence type="ECO:0000256" key="3">
    <source>
        <dbReference type="ARBA" id="ARBA00023163"/>
    </source>
</evidence>